<proteinExistence type="predicted"/>
<comment type="caution">
    <text evidence="2">The sequence shown here is derived from an EMBL/GenBank/DDBJ whole genome shotgun (WGS) entry which is preliminary data.</text>
</comment>
<evidence type="ECO:0000313" key="2">
    <source>
        <dbReference type="EMBL" id="TWT83798.1"/>
    </source>
</evidence>
<feature type="compositionally biased region" description="Basic and acidic residues" evidence="1">
    <location>
        <begin position="100"/>
        <end position="114"/>
    </location>
</feature>
<feature type="region of interest" description="Disordered" evidence="1">
    <location>
        <begin position="51"/>
        <end position="85"/>
    </location>
</feature>
<name>A0A5C5Z9B9_9BACT</name>
<accession>A0A5C5Z9B9</accession>
<evidence type="ECO:0000313" key="3">
    <source>
        <dbReference type="Proteomes" id="UP000315010"/>
    </source>
</evidence>
<dbReference type="Proteomes" id="UP000315010">
    <property type="component" value="Unassembled WGS sequence"/>
</dbReference>
<organism evidence="2 3">
    <name type="scientific">Novipirellula herctigrandis</name>
    <dbReference type="NCBI Taxonomy" id="2527986"/>
    <lineage>
        <taxon>Bacteria</taxon>
        <taxon>Pseudomonadati</taxon>
        <taxon>Planctomycetota</taxon>
        <taxon>Planctomycetia</taxon>
        <taxon>Pirellulales</taxon>
        <taxon>Pirellulaceae</taxon>
        <taxon>Novipirellula</taxon>
    </lineage>
</organism>
<dbReference type="AlphaFoldDB" id="A0A5C5Z9B9"/>
<dbReference type="EMBL" id="SJPJ01000001">
    <property type="protein sequence ID" value="TWT83798.1"/>
    <property type="molecule type" value="Genomic_DNA"/>
</dbReference>
<sequence length="139" mass="15835">MNSQSTSDSRECDRHYDDETTLTPVLDSETFHQWKSELNGFLTQTQNRLTSLSQSLSEHHESQHQTKIQSDAPNDCSRPEPVAVPAEKLSTEIRSSSYLEQKEQAIEPETRHEPDEDIDALDRLSAIKLRLAKQIENAS</sequence>
<feature type="region of interest" description="Disordered" evidence="1">
    <location>
        <begin position="98"/>
        <end position="119"/>
    </location>
</feature>
<reference evidence="2 3" key="1">
    <citation type="submission" date="2019-02" db="EMBL/GenBank/DDBJ databases">
        <title>Deep-cultivation of Planctomycetes and their phenomic and genomic characterization uncovers novel biology.</title>
        <authorList>
            <person name="Wiegand S."/>
            <person name="Jogler M."/>
            <person name="Boedeker C."/>
            <person name="Pinto D."/>
            <person name="Vollmers J."/>
            <person name="Rivas-Marin E."/>
            <person name="Kohn T."/>
            <person name="Peeters S.H."/>
            <person name="Heuer A."/>
            <person name="Rast P."/>
            <person name="Oberbeckmann S."/>
            <person name="Bunk B."/>
            <person name="Jeske O."/>
            <person name="Meyerdierks A."/>
            <person name="Storesund J.E."/>
            <person name="Kallscheuer N."/>
            <person name="Luecker S."/>
            <person name="Lage O.M."/>
            <person name="Pohl T."/>
            <person name="Merkel B.J."/>
            <person name="Hornburger P."/>
            <person name="Mueller R.-W."/>
            <person name="Bruemmer F."/>
            <person name="Labrenz M."/>
            <person name="Spormann A.M."/>
            <person name="Op Den Camp H."/>
            <person name="Overmann J."/>
            <person name="Amann R."/>
            <person name="Jetten M.S.M."/>
            <person name="Mascher T."/>
            <person name="Medema M.H."/>
            <person name="Devos D.P."/>
            <person name="Kaster A.-K."/>
            <person name="Ovreas L."/>
            <person name="Rohde M."/>
            <person name="Galperin M.Y."/>
            <person name="Jogler C."/>
        </authorList>
    </citation>
    <scope>NUCLEOTIDE SEQUENCE [LARGE SCALE GENOMIC DNA]</scope>
    <source>
        <strain evidence="2 3">CA13</strain>
    </source>
</reference>
<dbReference type="RefSeq" id="WP_146401185.1">
    <property type="nucleotide sequence ID" value="NZ_SJPJ01000001.1"/>
</dbReference>
<evidence type="ECO:0000256" key="1">
    <source>
        <dbReference type="SAM" id="MobiDB-lite"/>
    </source>
</evidence>
<keyword evidence="3" id="KW-1185">Reference proteome</keyword>
<gene>
    <name evidence="2" type="ORF">CA13_52690</name>
</gene>
<protein>
    <submittedName>
        <fullName evidence="2">Uncharacterized protein</fullName>
    </submittedName>
</protein>